<evidence type="ECO:0000313" key="2">
    <source>
        <dbReference type="EMBL" id="JAP91614.1"/>
    </source>
</evidence>
<dbReference type="InterPro" id="IPR053235">
    <property type="entry name" value="Ser_Thr_kinase"/>
</dbReference>
<dbReference type="Pfam" id="PF00069">
    <property type="entry name" value="Pkinase"/>
    <property type="match status" value="1"/>
</dbReference>
<accession>A0A146K6R1</accession>
<dbReference type="GO" id="GO:0005737">
    <property type="term" value="C:cytoplasm"/>
    <property type="evidence" value="ECO:0007669"/>
    <property type="project" value="TreeGrafter"/>
</dbReference>
<dbReference type="CDD" id="cd00180">
    <property type="entry name" value="PKc"/>
    <property type="match status" value="1"/>
</dbReference>
<keyword evidence="2" id="KW-0418">Kinase</keyword>
<sequence>KYFIGKQLKDSTKSFEAKNKYTGQQYVVKIVNIEDLGNLKHEYQNQLMSVKIKPNPFIVQILDIISIENFIYIIQEYVENGSLNYIAGLLSEQLLNKYVRLLIQAIYSIHQQNYLVKQLSLHSVYLTKNGLLKIQMAGIQQSELHVPDDEYSQKSDIFTLGLVIYQLITNETPDLTDLVDLSQEVNLKPCSKMSDLIRACLTKQPDLRPTAKQLLSQFAWLSEISAKVHSEEFFDLDLGLFYNYTLNTNQNKCTLQSQLDRKASSCKLSSREHQSQRGCFSC</sequence>
<organism evidence="2">
    <name type="scientific">Trepomonas sp. PC1</name>
    <dbReference type="NCBI Taxonomy" id="1076344"/>
    <lineage>
        <taxon>Eukaryota</taxon>
        <taxon>Metamonada</taxon>
        <taxon>Diplomonadida</taxon>
        <taxon>Hexamitidae</taxon>
        <taxon>Hexamitinae</taxon>
        <taxon>Trepomonas</taxon>
    </lineage>
</organism>
<evidence type="ECO:0000259" key="1">
    <source>
        <dbReference type="PROSITE" id="PS50011"/>
    </source>
</evidence>
<protein>
    <submittedName>
        <fullName evidence="2">Kinase</fullName>
    </submittedName>
</protein>
<dbReference type="GO" id="GO:0004674">
    <property type="term" value="F:protein serine/threonine kinase activity"/>
    <property type="evidence" value="ECO:0007669"/>
    <property type="project" value="TreeGrafter"/>
</dbReference>
<feature type="domain" description="Protein kinase" evidence="1">
    <location>
        <begin position="1"/>
        <end position="221"/>
    </location>
</feature>
<dbReference type="SMART" id="SM00220">
    <property type="entry name" value="S_TKc"/>
    <property type="match status" value="1"/>
</dbReference>
<dbReference type="Gene3D" id="3.30.200.20">
    <property type="entry name" value="Phosphorylase Kinase, domain 1"/>
    <property type="match status" value="1"/>
</dbReference>
<dbReference type="SUPFAM" id="SSF56112">
    <property type="entry name" value="Protein kinase-like (PK-like)"/>
    <property type="match status" value="1"/>
</dbReference>
<dbReference type="PROSITE" id="PS50011">
    <property type="entry name" value="PROTEIN_KINASE_DOM"/>
    <property type="match status" value="1"/>
</dbReference>
<dbReference type="EMBL" id="GDID01004992">
    <property type="protein sequence ID" value="JAP91614.1"/>
    <property type="molecule type" value="Transcribed_RNA"/>
</dbReference>
<dbReference type="InterPro" id="IPR000719">
    <property type="entry name" value="Prot_kinase_dom"/>
</dbReference>
<dbReference type="Gene3D" id="1.10.510.10">
    <property type="entry name" value="Transferase(Phosphotransferase) domain 1"/>
    <property type="match status" value="1"/>
</dbReference>
<name>A0A146K6R1_9EUKA</name>
<dbReference type="GO" id="GO:0005524">
    <property type="term" value="F:ATP binding"/>
    <property type="evidence" value="ECO:0007669"/>
    <property type="project" value="InterPro"/>
</dbReference>
<dbReference type="PANTHER" id="PTHR24361">
    <property type="entry name" value="MITOGEN-ACTIVATED KINASE KINASE KINASE"/>
    <property type="match status" value="1"/>
</dbReference>
<reference evidence="2" key="1">
    <citation type="submission" date="2015-07" db="EMBL/GenBank/DDBJ databases">
        <title>Adaptation to a free-living lifestyle via gene acquisitions in the diplomonad Trepomonas sp. PC1.</title>
        <authorList>
            <person name="Xu F."/>
            <person name="Jerlstrom-Hultqvist J."/>
            <person name="Kolisko M."/>
            <person name="Simpson A.G.B."/>
            <person name="Roger A.J."/>
            <person name="Svard S.G."/>
            <person name="Andersson J.O."/>
        </authorList>
    </citation>
    <scope>NUCLEOTIDE SEQUENCE</scope>
    <source>
        <strain evidence="2">PC1</strain>
    </source>
</reference>
<proteinExistence type="predicted"/>
<dbReference type="InterPro" id="IPR011009">
    <property type="entry name" value="Kinase-like_dom_sf"/>
</dbReference>
<dbReference type="AlphaFoldDB" id="A0A146K6R1"/>
<keyword evidence="2" id="KW-0808">Transferase</keyword>
<gene>
    <name evidence="2" type="ORF">TPC1_16720</name>
</gene>
<feature type="non-terminal residue" evidence="2">
    <location>
        <position position="1"/>
    </location>
</feature>